<accession>A0ABY6N5I1</accession>
<dbReference type="InterPro" id="IPR027417">
    <property type="entry name" value="P-loop_NTPase"/>
</dbReference>
<evidence type="ECO:0000256" key="3">
    <source>
        <dbReference type="ARBA" id="ARBA00022505"/>
    </source>
</evidence>
<dbReference type="SUPFAM" id="SSF52540">
    <property type="entry name" value="P-loop containing nucleoside triphosphate hydrolases"/>
    <property type="match status" value="1"/>
</dbReference>
<evidence type="ECO:0000256" key="2">
    <source>
        <dbReference type="ARBA" id="ARBA00022475"/>
    </source>
</evidence>
<protein>
    <submittedName>
        <fullName evidence="12">Molybdenum ABC transporter ATP-binding protein</fullName>
    </submittedName>
</protein>
<keyword evidence="4" id="KW-0997">Cell inner membrane</keyword>
<dbReference type="PANTHER" id="PTHR43514">
    <property type="entry name" value="ABC TRANSPORTER I FAMILY MEMBER 10"/>
    <property type="match status" value="1"/>
</dbReference>
<dbReference type="PANTHER" id="PTHR43514:SF10">
    <property type="entry name" value="MOLYBDENUM IMPORT ATP-BINDING PROTEIN MODC 2"/>
    <property type="match status" value="1"/>
</dbReference>
<keyword evidence="13" id="KW-1185">Reference proteome</keyword>
<dbReference type="Pfam" id="PF00005">
    <property type="entry name" value="ABC_tran"/>
    <property type="match status" value="1"/>
</dbReference>
<dbReference type="SMART" id="SM00382">
    <property type="entry name" value="AAA"/>
    <property type="match status" value="1"/>
</dbReference>
<dbReference type="InterPro" id="IPR005116">
    <property type="entry name" value="Transp-assoc_OB_typ1"/>
</dbReference>
<dbReference type="PROSITE" id="PS51866">
    <property type="entry name" value="MOP"/>
    <property type="match status" value="1"/>
</dbReference>
<keyword evidence="8" id="KW-0472">Membrane</keyword>
<dbReference type="GO" id="GO:0005524">
    <property type="term" value="F:ATP binding"/>
    <property type="evidence" value="ECO:0007669"/>
    <property type="project" value="UniProtKB-KW"/>
</dbReference>
<dbReference type="Gene3D" id="3.40.50.300">
    <property type="entry name" value="P-loop containing nucleotide triphosphate hydrolases"/>
    <property type="match status" value="1"/>
</dbReference>
<dbReference type="InterPro" id="IPR003439">
    <property type="entry name" value="ABC_transporter-like_ATP-bd"/>
</dbReference>
<dbReference type="SUPFAM" id="SSF50331">
    <property type="entry name" value="MOP-like"/>
    <property type="match status" value="1"/>
</dbReference>
<evidence type="ECO:0000256" key="5">
    <source>
        <dbReference type="ARBA" id="ARBA00022741"/>
    </source>
</evidence>
<keyword evidence="5" id="KW-0547">Nucleotide-binding</keyword>
<keyword evidence="7" id="KW-1278">Translocase</keyword>
<dbReference type="RefSeq" id="WP_265048845.1">
    <property type="nucleotide sequence ID" value="NZ_CP100390.1"/>
</dbReference>
<dbReference type="NCBIfam" id="TIGR02142">
    <property type="entry name" value="modC_ABC"/>
    <property type="match status" value="1"/>
</dbReference>
<dbReference type="InterPro" id="IPR004606">
    <property type="entry name" value="Mop_domain"/>
</dbReference>
<sequence>MSIEAKFKLTKKAFELDVALTIPSKGVTAVFGPSGCGKTTLLRLIAGLERCDNGYLKVRDNVWQGIEGFIPSHERAIGYVFQEASLFSHLNVADNLAYGVKRVPATERKVSIDHAVALLGIGHLLSRKTDKLSGGEKQRVAIARALAVSPKVLLMDEPLSALDQALKREIMPYLESLHDELDIPIIYVSHAPDEVARLADHLVLLEAGKVRAEGPIEGMLTRLDLPLAHGDDAAAVIKANVASHDSHYGVTYLDFRGGQFIVPCNTLSVGQAVRLRVVARDVSLTLEHQTGTSILNIFPATVTEIITDEQPEVIVRLKVGEVTLLSRVTKKSAAQLNLKCGQHVYAQIKSIALLTDNKSI</sequence>
<evidence type="ECO:0000313" key="13">
    <source>
        <dbReference type="Proteomes" id="UP001163739"/>
    </source>
</evidence>
<evidence type="ECO:0000259" key="11">
    <source>
        <dbReference type="PROSITE" id="PS51866"/>
    </source>
</evidence>
<evidence type="ECO:0000256" key="4">
    <source>
        <dbReference type="ARBA" id="ARBA00022519"/>
    </source>
</evidence>
<dbReference type="EMBL" id="CP100390">
    <property type="protein sequence ID" value="UZE97371.1"/>
    <property type="molecule type" value="Genomic_DNA"/>
</dbReference>
<keyword evidence="2" id="KW-1003">Cell membrane</keyword>
<reference evidence="12" key="1">
    <citation type="submission" date="2022-06" db="EMBL/GenBank/DDBJ databases">
        <title>Alkalimarinus sp. nov., isolated from gut of a Alitta virens.</title>
        <authorList>
            <person name="Yang A.I."/>
            <person name="Shin N.-R."/>
        </authorList>
    </citation>
    <scope>NUCLEOTIDE SEQUENCE</scope>
    <source>
        <strain evidence="12">A2M4</strain>
    </source>
</reference>
<evidence type="ECO:0000256" key="1">
    <source>
        <dbReference type="ARBA" id="ARBA00022448"/>
    </source>
</evidence>
<dbReference type="Gene3D" id="2.40.50.100">
    <property type="match status" value="1"/>
</dbReference>
<dbReference type="PROSITE" id="PS50893">
    <property type="entry name" value="ABC_TRANSPORTER_2"/>
    <property type="match status" value="1"/>
</dbReference>
<evidence type="ECO:0000256" key="9">
    <source>
        <dbReference type="PROSITE-ProRule" id="PRU01213"/>
    </source>
</evidence>
<dbReference type="PROSITE" id="PS00211">
    <property type="entry name" value="ABC_TRANSPORTER_1"/>
    <property type="match status" value="1"/>
</dbReference>
<feature type="domain" description="Mop" evidence="11">
    <location>
        <begin position="291"/>
        <end position="357"/>
    </location>
</feature>
<feature type="domain" description="ABC transporter" evidence="10">
    <location>
        <begin position="1"/>
        <end position="232"/>
    </location>
</feature>
<dbReference type="InterPro" id="IPR008995">
    <property type="entry name" value="Mo/tungstate-bd_C_term_dom"/>
</dbReference>
<evidence type="ECO:0000259" key="10">
    <source>
        <dbReference type="PROSITE" id="PS50893"/>
    </source>
</evidence>
<evidence type="ECO:0000256" key="8">
    <source>
        <dbReference type="ARBA" id="ARBA00023136"/>
    </source>
</evidence>
<dbReference type="InterPro" id="IPR017871">
    <property type="entry name" value="ABC_transporter-like_CS"/>
</dbReference>
<gene>
    <name evidence="12" type="primary">modC</name>
    <name evidence="12" type="ORF">NKI27_06375</name>
</gene>
<dbReference type="InterPro" id="IPR050334">
    <property type="entry name" value="Molybdenum_import_ModC"/>
</dbReference>
<name>A0ABY6N5I1_9ALTE</name>
<evidence type="ECO:0000256" key="6">
    <source>
        <dbReference type="ARBA" id="ARBA00022840"/>
    </source>
</evidence>
<proteinExistence type="predicted"/>
<keyword evidence="1" id="KW-0813">Transport</keyword>
<dbReference type="Pfam" id="PF03459">
    <property type="entry name" value="TOBE"/>
    <property type="match status" value="1"/>
</dbReference>
<organism evidence="12 13">
    <name type="scientific">Alkalimarinus alittae</name>
    <dbReference type="NCBI Taxonomy" id="2961619"/>
    <lineage>
        <taxon>Bacteria</taxon>
        <taxon>Pseudomonadati</taxon>
        <taxon>Pseudomonadota</taxon>
        <taxon>Gammaproteobacteria</taxon>
        <taxon>Alteromonadales</taxon>
        <taxon>Alteromonadaceae</taxon>
        <taxon>Alkalimarinus</taxon>
    </lineage>
</organism>
<dbReference type="InterPro" id="IPR003593">
    <property type="entry name" value="AAA+_ATPase"/>
</dbReference>
<dbReference type="Proteomes" id="UP001163739">
    <property type="component" value="Chromosome"/>
</dbReference>
<evidence type="ECO:0000256" key="7">
    <source>
        <dbReference type="ARBA" id="ARBA00022967"/>
    </source>
</evidence>
<keyword evidence="3 9" id="KW-0500">Molybdenum</keyword>
<dbReference type="InterPro" id="IPR011868">
    <property type="entry name" value="ModC_ABC_ATP-bd"/>
</dbReference>
<keyword evidence="6 12" id="KW-0067">ATP-binding</keyword>
<evidence type="ECO:0000313" key="12">
    <source>
        <dbReference type="EMBL" id="UZE97371.1"/>
    </source>
</evidence>